<protein>
    <submittedName>
        <fullName evidence="2">FkbM family methyltransferase</fullName>
    </submittedName>
</protein>
<comment type="caution">
    <text evidence="2">The sequence shown here is derived from an EMBL/GenBank/DDBJ whole genome shotgun (WGS) entry which is preliminary data.</text>
</comment>
<name>A0A370L5G0_9HYPH</name>
<sequence length="306" mass="34339">MRALFPWHKLPPDDLLTIRDGKSGEAEVQTYLSEGKWGKFLLLRGDLISQYVSMYGEWAETEVDLFKTLLPRDGICIEVGTNMGTLAVPISRICEEGAVYCFEPQRPIFHILCANIALNNRLNVFARNEAVGETDELISIETGSYDATWNYGAFSLGRGFSNELSFTGPVQRETVRMVQLDRDLQIAALSRIDLLKIDVEGFEPAVLRGARELITRHRPYIFVEANTRAGFDDCMLELGGHGYTGHWYIAGRYRQDNFARSPFGIAGWDTNLIFHHASRPPLQGNLPKASSFDDLATGLTVLTQFP</sequence>
<evidence type="ECO:0000313" key="3">
    <source>
        <dbReference type="Proteomes" id="UP000255207"/>
    </source>
</evidence>
<keyword evidence="3" id="KW-1185">Reference proteome</keyword>
<accession>A0A370L5G0</accession>
<dbReference type="GO" id="GO:0008168">
    <property type="term" value="F:methyltransferase activity"/>
    <property type="evidence" value="ECO:0007669"/>
    <property type="project" value="UniProtKB-KW"/>
</dbReference>
<dbReference type="AlphaFoldDB" id="A0A370L5G0"/>
<evidence type="ECO:0000259" key="1">
    <source>
        <dbReference type="Pfam" id="PF05050"/>
    </source>
</evidence>
<dbReference type="PANTHER" id="PTHR34203">
    <property type="entry name" value="METHYLTRANSFERASE, FKBM FAMILY PROTEIN"/>
    <property type="match status" value="1"/>
</dbReference>
<feature type="domain" description="Methyltransferase FkbM" evidence="1">
    <location>
        <begin position="94"/>
        <end position="236"/>
    </location>
</feature>
<dbReference type="OrthoDB" id="9814604at2"/>
<dbReference type="Pfam" id="PF05050">
    <property type="entry name" value="Methyltransf_21"/>
    <property type="match status" value="1"/>
</dbReference>
<reference evidence="3" key="1">
    <citation type="submission" date="2018-07" db="EMBL/GenBank/DDBJ databases">
        <authorList>
            <person name="Safronova V.I."/>
            <person name="Chirak E.R."/>
            <person name="Sazanova A.L."/>
        </authorList>
    </citation>
    <scope>NUCLEOTIDE SEQUENCE [LARGE SCALE GENOMIC DNA]</scope>
    <source>
        <strain evidence="3">RCAM04685</strain>
    </source>
</reference>
<dbReference type="InterPro" id="IPR029063">
    <property type="entry name" value="SAM-dependent_MTases_sf"/>
</dbReference>
<dbReference type="SUPFAM" id="SSF53335">
    <property type="entry name" value="S-adenosyl-L-methionine-dependent methyltransferases"/>
    <property type="match status" value="1"/>
</dbReference>
<dbReference type="Gene3D" id="3.40.50.150">
    <property type="entry name" value="Vaccinia Virus protein VP39"/>
    <property type="match status" value="1"/>
</dbReference>
<proteinExistence type="predicted"/>
<dbReference type="GO" id="GO:0032259">
    <property type="term" value="P:methylation"/>
    <property type="evidence" value="ECO:0007669"/>
    <property type="project" value="UniProtKB-KW"/>
</dbReference>
<organism evidence="2 3">
    <name type="scientific">Bosea caraganae</name>
    <dbReference type="NCBI Taxonomy" id="2763117"/>
    <lineage>
        <taxon>Bacteria</taxon>
        <taxon>Pseudomonadati</taxon>
        <taxon>Pseudomonadota</taxon>
        <taxon>Alphaproteobacteria</taxon>
        <taxon>Hyphomicrobiales</taxon>
        <taxon>Boseaceae</taxon>
        <taxon>Bosea</taxon>
    </lineage>
</organism>
<dbReference type="NCBIfam" id="TIGR01444">
    <property type="entry name" value="fkbM_fam"/>
    <property type="match status" value="1"/>
</dbReference>
<dbReference type="EMBL" id="QQTP01000007">
    <property type="protein sequence ID" value="RDJ24218.1"/>
    <property type="molecule type" value="Genomic_DNA"/>
</dbReference>
<keyword evidence="2" id="KW-0489">Methyltransferase</keyword>
<evidence type="ECO:0000313" key="2">
    <source>
        <dbReference type="EMBL" id="RDJ24218.1"/>
    </source>
</evidence>
<keyword evidence="2" id="KW-0808">Transferase</keyword>
<gene>
    <name evidence="2" type="ORF">DWE98_15055</name>
</gene>
<dbReference type="InterPro" id="IPR006342">
    <property type="entry name" value="FkbM_mtfrase"/>
</dbReference>
<dbReference type="InterPro" id="IPR052514">
    <property type="entry name" value="SAM-dependent_MTase"/>
</dbReference>
<dbReference type="Proteomes" id="UP000255207">
    <property type="component" value="Unassembled WGS sequence"/>
</dbReference>
<dbReference type="PANTHER" id="PTHR34203:SF15">
    <property type="entry name" value="SLL1173 PROTEIN"/>
    <property type="match status" value="1"/>
</dbReference>